<organism evidence="1">
    <name type="scientific">Anguilla anguilla</name>
    <name type="common">European freshwater eel</name>
    <name type="synonym">Muraena anguilla</name>
    <dbReference type="NCBI Taxonomy" id="7936"/>
    <lineage>
        <taxon>Eukaryota</taxon>
        <taxon>Metazoa</taxon>
        <taxon>Chordata</taxon>
        <taxon>Craniata</taxon>
        <taxon>Vertebrata</taxon>
        <taxon>Euteleostomi</taxon>
        <taxon>Actinopterygii</taxon>
        <taxon>Neopterygii</taxon>
        <taxon>Teleostei</taxon>
        <taxon>Anguilliformes</taxon>
        <taxon>Anguillidae</taxon>
        <taxon>Anguilla</taxon>
    </lineage>
</organism>
<reference evidence="1" key="1">
    <citation type="submission" date="2014-11" db="EMBL/GenBank/DDBJ databases">
        <authorList>
            <person name="Amaro Gonzalez C."/>
        </authorList>
    </citation>
    <scope>NUCLEOTIDE SEQUENCE</scope>
</reference>
<protein>
    <submittedName>
        <fullName evidence="1">Uncharacterized protein</fullName>
    </submittedName>
</protein>
<name>A0A0E9TP85_ANGAN</name>
<dbReference type="EMBL" id="GBXM01053196">
    <property type="protein sequence ID" value="JAH55381.1"/>
    <property type="molecule type" value="Transcribed_RNA"/>
</dbReference>
<reference evidence="1" key="2">
    <citation type="journal article" date="2015" name="Fish Shellfish Immunol.">
        <title>Early steps in the European eel (Anguilla anguilla)-Vibrio vulnificus interaction in the gills: Role of the RtxA13 toxin.</title>
        <authorList>
            <person name="Callol A."/>
            <person name="Pajuelo D."/>
            <person name="Ebbesson L."/>
            <person name="Teles M."/>
            <person name="MacKenzie S."/>
            <person name="Amaro C."/>
        </authorList>
    </citation>
    <scope>NUCLEOTIDE SEQUENCE</scope>
</reference>
<sequence length="39" mass="4468">MLPIESLLGYIQTTDIKRHTMQNVFSCFAFVFTITNISS</sequence>
<evidence type="ECO:0000313" key="1">
    <source>
        <dbReference type="EMBL" id="JAH55381.1"/>
    </source>
</evidence>
<dbReference type="AlphaFoldDB" id="A0A0E9TP85"/>
<accession>A0A0E9TP85</accession>
<proteinExistence type="predicted"/>